<accession>A0A0F9TCR2</accession>
<organism evidence="1">
    <name type="scientific">marine sediment metagenome</name>
    <dbReference type="NCBI Taxonomy" id="412755"/>
    <lineage>
        <taxon>unclassified sequences</taxon>
        <taxon>metagenomes</taxon>
        <taxon>ecological metagenomes</taxon>
    </lineage>
</organism>
<protein>
    <submittedName>
        <fullName evidence="1">Uncharacterized protein</fullName>
    </submittedName>
</protein>
<comment type="caution">
    <text evidence="1">The sequence shown here is derived from an EMBL/GenBank/DDBJ whole genome shotgun (WGS) entry which is preliminary data.</text>
</comment>
<dbReference type="AlphaFoldDB" id="A0A0F9TCR2"/>
<reference evidence="1" key="1">
    <citation type="journal article" date="2015" name="Nature">
        <title>Complex archaea that bridge the gap between prokaryotes and eukaryotes.</title>
        <authorList>
            <person name="Spang A."/>
            <person name="Saw J.H."/>
            <person name="Jorgensen S.L."/>
            <person name="Zaremba-Niedzwiedzka K."/>
            <person name="Martijn J."/>
            <person name="Lind A.E."/>
            <person name="van Eijk R."/>
            <person name="Schleper C."/>
            <person name="Guy L."/>
            <person name="Ettema T.J."/>
        </authorList>
    </citation>
    <scope>NUCLEOTIDE SEQUENCE</scope>
</reference>
<proteinExistence type="predicted"/>
<gene>
    <name evidence="1" type="ORF">LCGC14_0343780</name>
</gene>
<dbReference type="EMBL" id="LAZR01000253">
    <property type="protein sequence ID" value="KKN79050.1"/>
    <property type="molecule type" value="Genomic_DNA"/>
</dbReference>
<evidence type="ECO:0000313" key="1">
    <source>
        <dbReference type="EMBL" id="KKN79050.1"/>
    </source>
</evidence>
<name>A0A0F9TCR2_9ZZZZ</name>
<sequence>MTVVERIDGDARWMLVIADAHFEVWEKVMLADAISAAVASTFDEIIAQRTA</sequence>